<dbReference type="PANTHER" id="PTHR33336">
    <property type="entry name" value="QUINOL MONOOXYGENASE YGIN-RELATED"/>
    <property type="match status" value="1"/>
</dbReference>
<dbReference type="GO" id="GO:0004497">
    <property type="term" value="F:monooxygenase activity"/>
    <property type="evidence" value="ECO:0007669"/>
    <property type="project" value="UniProtKB-KW"/>
</dbReference>
<dbReference type="Proteomes" id="UP000240228">
    <property type="component" value="Unassembled WGS sequence"/>
</dbReference>
<proteinExistence type="predicted"/>
<comment type="caution">
    <text evidence="3">The sequence shown here is derived from an EMBL/GenBank/DDBJ whole genome shotgun (WGS) entry which is preliminary data.</text>
</comment>
<sequence length="109" mass="12325">MTTFRTDIYLKGATMQVIYATVHVRDEHKAEFVDIMTELVTKSAAEPGCGGYNLLQREDDPNEFAFVEFWPTEQGHTDHCNTEHFRTLFPKACALIEGEVEGITSNVLV</sequence>
<reference evidence="4" key="2">
    <citation type="submission" date="2017-09" db="EMBL/GenBank/DDBJ databases">
        <authorList>
            <person name="Sela D.A."/>
            <person name="Albert K."/>
        </authorList>
    </citation>
    <scope>NUCLEOTIDE SEQUENCE [LARGE SCALE GENOMIC DNA]</scope>
    <source>
        <strain evidence="4">UMA51805</strain>
    </source>
</reference>
<dbReference type="SUPFAM" id="SSF54909">
    <property type="entry name" value="Dimeric alpha+beta barrel"/>
    <property type="match status" value="1"/>
</dbReference>
<evidence type="ECO:0000313" key="4">
    <source>
        <dbReference type="Proteomes" id="UP000240228"/>
    </source>
</evidence>
<dbReference type="PROSITE" id="PS51725">
    <property type="entry name" value="ABM"/>
    <property type="match status" value="1"/>
</dbReference>
<dbReference type="InterPro" id="IPR011008">
    <property type="entry name" value="Dimeric_a/b-barrel"/>
</dbReference>
<keyword evidence="2" id="KW-0503">Monooxygenase</keyword>
<dbReference type="Proteomes" id="UP000326060">
    <property type="component" value="Unassembled WGS sequence"/>
</dbReference>
<dbReference type="PANTHER" id="PTHR33336:SF15">
    <property type="entry name" value="ABM DOMAIN-CONTAINING PROTEIN"/>
    <property type="match status" value="1"/>
</dbReference>
<dbReference type="InterPro" id="IPR007138">
    <property type="entry name" value="ABM_dom"/>
</dbReference>
<feature type="domain" description="ABM" evidence="1">
    <location>
        <begin position="16"/>
        <end position="104"/>
    </location>
</feature>
<dbReference type="Gene3D" id="3.30.70.100">
    <property type="match status" value="1"/>
</dbReference>
<dbReference type="EMBL" id="NWTX01000001">
    <property type="protein sequence ID" value="PST47410.1"/>
    <property type="molecule type" value="Genomic_DNA"/>
</dbReference>
<dbReference type="InterPro" id="IPR050744">
    <property type="entry name" value="AI-2_Isomerase_LsrG"/>
</dbReference>
<organism evidence="3 4">
    <name type="scientific">Bifidobacterium callitrichos</name>
    <dbReference type="NCBI Taxonomy" id="762209"/>
    <lineage>
        <taxon>Bacteria</taxon>
        <taxon>Bacillati</taxon>
        <taxon>Actinomycetota</taxon>
        <taxon>Actinomycetes</taxon>
        <taxon>Bifidobacteriales</taxon>
        <taxon>Bifidobacteriaceae</taxon>
        <taxon>Bifidobacterium</taxon>
    </lineage>
</organism>
<gene>
    <name evidence="3" type="ORF">CPA40_00905</name>
    <name evidence="2" type="ORF">EMB92_07460</name>
</gene>
<name>A0A2T3GD53_9BIFI</name>
<evidence type="ECO:0000313" key="2">
    <source>
        <dbReference type="EMBL" id="KAA8815789.1"/>
    </source>
</evidence>
<evidence type="ECO:0000259" key="1">
    <source>
        <dbReference type="PROSITE" id="PS51725"/>
    </source>
</evidence>
<reference evidence="3 4" key="3">
    <citation type="submission" date="2018-03" db="EMBL/GenBank/DDBJ databases">
        <title>The comparative genomics of Bifidobacterium callitrichos reflects dietary carbohydrate utilization within the common marmoset gut.</title>
        <authorList>
            <person name="Rani A."/>
        </authorList>
    </citation>
    <scope>NUCLEOTIDE SEQUENCE [LARGE SCALE GENOMIC DNA]</scope>
    <source>
        <strain evidence="3 4">UMA51805</strain>
    </source>
</reference>
<keyword evidence="4" id="KW-1185">Reference proteome</keyword>
<reference evidence="3" key="1">
    <citation type="submission" date="2017-09" db="EMBL/GenBank/DDBJ databases">
        <authorList>
            <person name="Ehlers B."/>
            <person name="Leendertz F.H."/>
        </authorList>
    </citation>
    <scope>NUCLEOTIDE SEQUENCE [LARGE SCALE GENOMIC DNA]</scope>
    <source>
        <strain evidence="3">UMA51805</strain>
    </source>
</reference>
<dbReference type="EMBL" id="RZJP01000003">
    <property type="protein sequence ID" value="KAA8815789.1"/>
    <property type="molecule type" value="Genomic_DNA"/>
</dbReference>
<accession>A0A2T3GD53</accession>
<evidence type="ECO:0000313" key="3">
    <source>
        <dbReference type="EMBL" id="PST47410.1"/>
    </source>
</evidence>
<reference evidence="2 5" key="4">
    <citation type="journal article" date="2019" name="Syst. Appl. Microbiol.">
        <title>Characterization of Bifidobacterium species in feaces of the Egyptian fruit bat: Description of B. vespertilionis sp. nov. and B. rousetti sp. nov.</title>
        <authorList>
            <person name="Modesto M."/>
            <person name="Satti M."/>
            <person name="Watanabe K."/>
            <person name="Puglisi E."/>
            <person name="Morelli L."/>
            <person name="Huang C.-H."/>
            <person name="Liou J.-S."/>
            <person name="Miyashita M."/>
            <person name="Tamura T."/>
            <person name="Saito S."/>
            <person name="Mori K."/>
            <person name="Huang L."/>
            <person name="Sciavilla P."/>
            <person name="Sandri C."/>
            <person name="Spiezio C."/>
            <person name="Vitali F."/>
            <person name="Cavalieri D."/>
            <person name="Perpetuini G."/>
            <person name="Tofalo R."/>
            <person name="Bonetti A."/>
            <person name="Arita M."/>
            <person name="Mattarelli P."/>
        </authorList>
    </citation>
    <scope>NUCLEOTIDE SEQUENCE [LARGE SCALE GENOMIC DNA]</scope>
    <source>
        <strain evidence="2 5">RST27</strain>
    </source>
</reference>
<dbReference type="Pfam" id="PF03992">
    <property type="entry name" value="ABM"/>
    <property type="match status" value="1"/>
</dbReference>
<evidence type="ECO:0000313" key="5">
    <source>
        <dbReference type="Proteomes" id="UP000326060"/>
    </source>
</evidence>
<protein>
    <submittedName>
        <fullName evidence="2">Antibiotic biosynthesis monooxygenase</fullName>
    </submittedName>
</protein>
<dbReference type="AlphaFoldDB" id="A0A2T3GD53"/>
<keyword evidence="2" id="KW-0560">Oxidoreductase</keyword>